<keyword evidence="4" id="KW-1185">Reference proteome</keyword>
<keyword evidence="1" id="KW-1133">Transmembrane helix</keyword>
<feature type="transmembrane region" description="Helical" evidence="1">
    <location>
        <begin position="33"/>
        <end position="56"/>
    </location>
</feature>
<dbReference type="Proteomes" id="UP001139494">
    <property type="component" value="Unassembled WGS sequence"/>
</dbReference>
<dbReference type="RefSeq" id="WP_256027989.1">
    <property type="nucleotide sequence ID" value="NZ_JAHLKM010000001.1"/>
</dbReference>
<keyword evidence="1" id="KW-0812">Transmembrane</keyword>
<reference evidence="3" key="1">
    <citation type="journal article" date="2023" name="Front. Microbiol.">
        <title>Genomic-based phylogenetic and metabolic analyses of the genus Natronomonas, and description of Natronomonas aquatica sp. nov.</title>
        <authorList>
            <person name="Garcia-Roldan A."/>
            <person name="Duran-Viseras A."/>
            <person name="de la Haba R.R."/>
            <person name="Corral P."/>
            <person name="Sanchez-Porro C."/>
            <person name="Ventosa A."/>
        </authorList>
    </citation>
    <scope>NUCLEOTIDE SEQUENCE</scope>
    <source>
        <strain evidence="3">F2-12</strain>
    </source>
</reference>
<organism evidence="3 4">
    <name type="scientific">Natronomonas aquatica</name>
    <dbReference type="NCBI Taxonomy" id="2841590"/>
    <lineage>
        <taxon>Archaea</taxon>
        <taxon>Methanobacteriati</taxon>
        <taxon>Methanobacteriota</taxon>
        <taxon>Stenosarchaea group</taxon>
        <taxon>Halobacteria</taxon>
        <taxon>Halobacteriales</taxon>
        <taxon>Natronomonadaceae</taxon>
        <taxon>Natronomonas</taxon>
    </lineage>
</organism>
<protein>
    <recommendedName>
        <fullName evidence="2">DUF8147 domain-containing protein</fullName>
    </recommendedName>
</protein>
<evidence type="ECO:0000313" key="3">
    <source>
        <dbReference type="EMBL" id="MCQ4332071.1"/>
    </source>
</evidence>
<keyword evidence="1" id="KW-0472">Membrane</keyword>
<proteinExistence type="predicted"/>
<gene>
    <name evidence="3" type="ORF">KM295_00940</name>
</gene>
<comment type="caution">
    <text evidence="3">The sequence shown here is derived from an EMBL/GenBank/DDBJ whole genome shotgun (WGS) entry which is preliminary data.</text>
</comment>
<evidence type="ECO:0000313" key="4">
    <source>
        <dbReference type="Proteomes" id="UP001139494"/>
    </source>
</evidence>
<dbReference type="InterPro" id="IPR058460">
    <property type="entry name" value="DUF8147"/>
</dbReference>
<name>A0A9R1CQX0_9EURY</name>
<evidence type="ECO:0000259" key="2">
    <source>
        <dbReference type="Pfam" id="PF26472"/>
    </source>
</evidence>
<feature type="domain" description="DUF8147" evidence="2">
    <location>
        <begin position="3"/>
        <end position="113"/>
    </location>
</feature>
<dbReference type="AlphaFoldDB" id="A0A9R1CQX0"/>
<sequence>MFPRRLVSFGVGGTVFLVAGVLGFEVFGSDFPSVFYVLPIALLAGIGGAIGVYYMLGSRPGRGVRSALTGIAAISYVLFFLWFVRYSIASTRAVLSFDRVAVLSVALGAAVAAFVWIARAGSEAEKARLK</sequence>
<evidence type="ECO:0000256" key="1">
    <source>
        <dbReference type="SAM" id="Phobius"/>
    </source>
</evidence>
<feature type="transmembrane region" description="Helical" evidence="1">
    <location>
        <begin position="100"/>
        <end position="118"/>
    </location>
</feature>
<accession>A0A9R1CQX0</accession>
<feature type="transmembrane region" description="Helical" evidence="1">
    <location>
        <begin position="68"/>
        <end position="88"/>
    </location>
</feature>
<dbReference type="EMBL" id="JAHLKM010000001">
    <property type="protein sequence ID" value="MCQ4332071.1"/>
    <property type="molecule type" value="Genomic_DNA"/>
</dbReference>
<dbReference type="Pfam" id="PF26472">
    <property type="entry name" value="DUF8147"/>
    <property type="match status" value="1"/>
</dbReference>